<dbReference type="PANTHER" id="PTHR33992:SF1">
    <property type="entry name" value="RIBONUCLEASE P PROTEIN COMPONENT"/>
    <property type="match status" value="1"/>
</dbReference>
<dbReference type="PROSITE" id="PS00648">
    <property type="entry name" value="RIBONUCLEASE_P"/>
    <property type="match status" value="1"/>
</dbReference>
<dbReference type="GO" id="GO:0030677">
    <property type="term" value="C:ribonuclease P complex"/>
    <property type="evidence" value="ECO:0007669"/>
    <property type="project" value="TreeGrafter"/>
</dbReference>
<dbReference type="InterPro" id="IPR020568">
    <property type="entry name" value="Ribosomal_Su5_D2-typ_SF"/>
</dbReference>
<dbReference type="NCBIfam" id="TIGR00188">
    <property type="entry name" value="rnpA"/>
    <property type="match status" value="1"/>
</dbReference>
<evidence type="ECO:0000256" key="3">
    <source>
        <dbReference type="ARBA" id="ARBA00022722"/>
    </source>
</evidence>
<dbReference type="GO" id="GO:0001682">
    <property type="term" value="P:tRNA 5'-leader removal"/>
    <property type="evidence" value="ECO:0007669"/>
    <property type="project" value="UniProtKB-UniRule"/>
</dbReference>
<dbReference type="PANTHER" id="PTHR33992">
    <property type="entry name" value="RIBONUCLEASE P PROTEIN COMPONENT"/>
    <property type="match status" value="1"/>
</dbReference>
<gene>
    <name evidence="7" type="primary">rnpA</name>
    <name evidence="9" type="ORF">C8D98_0067</name>
</gene>
<evidence type="ECO:0000256" key="2">
    <source>
        <dbReference type="ARBA" id="ARBA00022694"/>
    </source>
</evidence>
<evidence type="ECO:0000256" key="4">
    <source>
        <dbReference type="ARBA" id="ARBA00022759"/>
    </source>
</evidence>
<keyword evidence="4 7" id="KW-0255">Endonuclease</keyword>
<dbReference type="InterPro" id="IPR020539">
    <property type="entry name" value="RNase_P_CS"/>
</dbReference>
<dbReference type="Gene3D" id="3.30.230.10">
    <property type="match status" value="1"/>
</dbReference>
<evidence type="ECO:0000256" key="8">
    <source>
        <dbReference type="NCBIfam" id="TIGR00188"/>
    </source>
</evidence>
<dbReference type="InterPro" id="IPR014721">
    <property type="entry name" value="Ribsml_uS5_D2-typ_fold_subgr"/>
</dbReference>
<comment type="function">
    <text evidence="1 7">RNaseP catalyzes the removal of the 5'-leader sequence from pre-tRNA to produce the mature 5'-terminus. It can also cleave other RNA substrates such as 4.5S RNA. The protein component plays an auxiliary but essential role in vivo by binding to the 5'-leader sequence and broadening the substrate specificity of the ribozyme.</text>
</comment>
<dbReference type="SUPFAM" id="SSF54211">
    <property type="entry name" value="Ribosomal protein S5 domain 2-like"/>
    <property type="match status" value="1"/>
</dbReference>
<dbReference type="GO" id="GO:0000049">
    <property type="term" value="F:tRNA binding"/>
    <property type="evidence" value="ECO:0007669"/>
    <property type="project" value="UniProtKB-UniRule"/>
</dbReference>
<comment type="similarity">
    <text evidence="7">Belongs to the RnpA family.</text>
</comment>
<evidence type="ECO:0000256" key="6">
    <source>
        <dbReference type="ARBA" id="ARBA00022884"/>
    </source>
</evidence>
<evidence type="ECO:0000256" key="7">
    <source>
        <dbReference type="HAMAP-Rule" id="MF_00227"/>
    </source>
</evidence>
<dbReference type="EMBL" id="SMGG01000003">
    <property type="protein sequence ID" value="TCK61566.1"/>
    <property type="molecule type" value="Genomic_DNA"/>
</dbReference>
<dbReference type="HAMAP" id="MF_00227">
    <property type="entry name" value="RNase_P"/>
    <property type="match status" value="1"/>
</dbReference>
<reference evidence="9 10" key="1">
    <citation type="submission" date="2019-03" db="EMBL/GenBank/DDBJ databases">
        <title>Genomic Encyclopedia of Type Strains, Phase IV (KMG-IV): sequencing the most valuable type-strain genomes for metagenomic binning, comparative biology and taxonomic classification.</title>
        <authorList>
            <person name="Goeker M."/>
        </authorList>
    </citation>
    <scope>NUCLEOTIDE SEQUENCE [LARGE SCALE GENOMIC DNA]</scope>
    <source>
        <strain evidence="9 10">DSM 24984</strain>
    </source>
</reference>
<keyword evidence="5 7" id="KW-0378">Hydrolase</keyword>
<dbReference type="GO" id="GO:0004526">
    <property type="term" value="F:ribonuclease P activity"/>
    <property type="evidence" value="ECO:0007669"/>
    <property type="project" value="UniProtKB-UniRule"/>
</dbReference>
<name>A0A4R1KAS0_9BACT</name>
<dbReference type="RefSeq" id="WP_132870965.1">
    <property type="nucleotide sequence ID" value="NZ_JAJUHT010000003.1"/>
</dbReference>
<comment type="subunit">
    <text evidence="7">Consists of a catalytic RNA component (M1 or rnpB) and a protein subunit.</text>
</comment>
<evidence type="ECO:0000313" key="10">
    <source>
        <dbReference type="Proteomes" id="UP000294614"/>
    </source>
</evidence>
<evidence type="ECO:0000256" key="5">
    <source>
        <dbReference type="ARBA" id="ARBA00022801"/>
    </source>
</evidence>
<keyword evidence="6 7" id="KW-0694">RNA-binding</keyword>
<dbReference type="InterPro" id="IPR000100">
    <property type="entry name" value="RNase_P"/>
</dbReference>
<dbReference type="EC" id="3.1.26.5" evidence="7 8"/>
<keyword evidence="3 7" id="KW-0540">Nuclease</keyword>
<protein>
    <recommendedName>
        <fullName evidence="7 8">Ribonuclease P protein component</fullName>
        <shortName evidence="7">RNase P protein</shortName>
        <shortName evidence="7">RNaseP protein</shortName>
        <ecNumber evidence="7 8">3.1.26.5</ecNumber>
    </recommendedName>
    <alternativeName>
        <fullName evidence="7">Protein C5</fullName>
    </alternativeName>
</protein>
<proteinExistence type="inferred from homology"/>
<dbReference type="Pfam" id="PF00825">
    <property type="entry name" value="Ribonuclease_P"/>
    <property type="match status" value="1"/>
</dbReference>
<dbReference type="Proteomes" id="UP000294614">
    <property type="component" value="Unassembled WGS sequence"/>
</dbReference>
<comment type="caution">
    <text evidence="9">The sequence shown here is derived from an EMBL/GenBank/DDBJ whole genome shotgun (WGS) entry which is preliminary data.</text>
</comment>
<dbReference type="GO" id="GO:0042781">
    <property type="term" value="F:3'-tRNA processing endoribonuclease activity"/>
    <property type="evidence" value="ECO:0007669"/>
    <property type="project" value="TreeGrafter"/>
</dbReference>
<evidence type="ECO:0000313" key="9">
    <source>
        <dbReference type="EMBL" id="TCK61566.1"/>
    </source>
</evidence>
<comment type="catalytic activity">
    <reaction evidence="7">
        <text>Endonucleolytic cleavage of RNA, removing 5'-extranucleotides from tRNA precursor.</text>
        <dbReference type="EC" id="3.1.26.5"/>
    </reaction>
</comment>
<keyword evidence="10" id="KW-1185">Reference proteome</keyword>
<dbReference type="AlphaFoldDB" id="A0A4R1KAS0"/>
<sequence length="125" mass="14737">MSESFPKQDRIRTKRDFERVFRQGKKKQGRLVCLHYLYNKEDRTRVGITVSKKVDKRAVVRNLVKRRIREIFRRNRQSFPDCLDIVFRALPACAAAEYGELRDEIISLAADIGYKTTDTFPDKIV</sequence>
<dbReference type="OrthoDB" id="9810867at2"/>
<organism evidence="9 10">
    <name type="scientific">Seleniivibrio woodruffii</name>
    <dbReference type="NCBI Taxonomy" id="1078050"/>
    <lineage>
        <taxon>Bacteria</taxon>
        <taxon>Pseudomonadati</taxon>
        <taxon>Deferribacterota</taxon>
        <taxon>Deferribacteres</taxon>
        <taxon>Deferribacterales</taxon>
        <taxon>Geovibrionaceae</taxon>
        <taxon>Seleniivibrio</taxon>
    </lineage>
</organism>
<keyword evidence="2 7" id="KW-0819">tRNA processing</keyword>
<evidence type="ECO:0000256" key="1">
    <source>
        <dbReference type="ARBA" id="ARBA00002663"/>
    </source>
</evidence>
<accession>A0A4R1KAS0</accession>